<evidence type="ECO:0000259" key="1">
    <source>
        <dbReference type="Pfam" id="PF01425"/>
    </source>
</evidence>
<dbReference type="InterPro" id="IPR036928">
    <property type="entry name" value="AS_sf"/>
</dbReference>
<dbReference type="RefSeq" id="WP_196816496.1">
    <property type="nucleotide sequence ID" value="NZ_CP012850.1"/>
</dbReference>
<dbReference type="EC" id="6.3.5.-" evidence="2"/>
<dbReference type="SUPFAM" id="SSF75304">
    <property type="entry name" value="Amidase signature (AS) enzymes"/>
    <property type="match status" value="1"/>
</dbReference>
<dbReference type="GO" id="GO:0016874">
    <property type="term" value="F:ligase activity"/>
    <property type="evidence" value="ECO:0007669"/>
    <property type="project" value="UniProtKB-KW"/>
</dbReference>
<feature type="domain" description="Amidase" evidence="1">
    <location>
        <begin position="29"/>
        <end position="454"/>
    </location>
</feature>
<dbReference type="KEGG" id="taa:NMY3_03242"/>
<dbReference type="OrthoDB" id="7931at2157"/>
<keyword evidence="3" id="KW-1185">Reference proteome</keyword>
<dbReference type="GeneID" id="60423095"/>
<dbReference type="GO" id="GO:0016740">
    <property type="term" value="F:transferase activity"/>
    <property type="evidence" value="ECO:0007669"/>
    <property type="project" value="UniProtKB-KW"/>
</dbReference>
<keyword evidence="2" id="KW-0808">Transferase</keyword>
<keyword evidence="2" id="KW-0436">Ligase</keyword>
<dbReference type="PANTHER" id="PTHR11895">
    <property type="entry name" value="TRANSAMIDASE"/>
    <property type="match status" value="1"/>
</dbReference>
<sequence length="483" mass="53391">MIGLKPPISPFTIEYLSRSIRTGELLPSELTGLCLDRIKRFNHVLNSFITIRKEEEIFEFAEKCDKQVKQNDILDPLHGIPYSIKDMIHVMGLKFTAGSKFYSNYVSNTTASIVKILNKKGAILIGTNNLNEFASGITGKNPVFGDSKNPWDLSRISGGSSGGSSVAVASGMVVFSLGTDTGGSVRVPTSLCGLVGVKPTFGLISASGVFPLSPSLDHIGWLTRSVWDANLIFKSLCDHKNCKKLKKNTIFTDKPLRTSKIVIGIPNGYFLKIIDSRIQKMFTDFINIVSQSPILVKNFETKYTNNFFSSWKKVRLYEASIIHAGRLESNTGQFGTDVLKMLIEGTNTSIDEYIRAKKQIKKIKHEFMNIFSSGIKAILLPTTVIPAPELRKVDVKVNDLLLNVRKTLLRNTILFNSIGLPAITIPLGFVTEKANILPVGLQIIGPQYGDYIVLLVAKKMEELVGSNIKLNPGIKKDVHFSSY</sequence>
<dbReference type="Proteomes" id="UP000058925">
    <property type="component" value="Chromosome"/>
</dbReference>
<evidence type="ECO:0000313" key="2">
    <source>
        <dbReference type="EMBL" id="ALI37427.1"/>
    </source>
</evidence>
<accession>A0A654M2K6</accession>
<dbReference type="InterPro" id="IPR023631">
    <property type="entry name" value="Amidase_dom"/>
</dbReference>
<dbReference type="Pfam" id="PF01425">
    <property type="entry name" value="Amidase"/>
    <property type="match status" value="1"/>
</dbReference>
<dbReference type="PANTHER" id="PTHR11895:SF7">
    <property type="entry name" value="GLUTAMYL-TRNA(GLN) AMIDOTRANSFERASE SUBUNIT A, MITOCHONDRIAL"/>
    <property type="match status" value="1"/>
</dbReference>
<dbReference type="InterPro" id="IPR020556">
    <property type="entry name" value="Amidase_CS"/>
</dbReference>
<name>A0A654M2K6_9ARCH</name>
<dbReference type="InterPro" id="IPR000120">
    <property type="entry name" value="Amidase"/>
</dbReference>
<organism evidence="2 3">
    <name type="scientific">Candidatus Nitrosocosmicus oleophilus</name>
    <dbReference type="NCBI Taxonomy" id="1353260"/>
    <lineage>
        <taxon>Archaea</taxon>
        <taxon>Nitrososphaerota</taxon>
        <taxon>Nitrososphaeria</taxon>
        <taxon>Nitrososphaerales</taxon>
        <taxon>Nitrososphaeraceae</taxon>
        <taxon>Candidatus Nitrosocosmicus</taxon>
    </lineage>
</organism>
<evidence type="ECO:0000313" key="3">
    <source>
        <dbReference type="Proteomes" id="UP000058925"/>
    </source>
</evidence>
<dbReference type="PROSITE" id="PS00571">
    <property type="entry name" value="AMIDASES"/>
    <property type="match status" value="1"/>
</dbReference>
<proteinExistence type="predicted"/>
<dbReference type="Gene3D" id="3.90.1300.10">
    <property type="entry name" value="Amidase signature (AS) domain"/>
    <property type="match status" value="1"/>
</dbReference>
<dbReference type="AlphaFoldDB" id="A0A654M2K6"/>
<reference evidence="3" key="1">
    <citation type="submission" date="2015-10" db="EMBL/GenBank/DDBJ databases">
        <title>Niche specialization of a soil ammonia-oxidizing archaeon, Candidatus Nitrosocosmicus oleophilus.</title>
        <authorList>
            <person name="Jung M.-Y."/>
            <person name="Rhee S.-K."/>
        </authorList>
    </citation>
    <scope>NUCLEOTIDE SEQUENCE [LARGE SCALE GENOMIC DNA]</scope>
    <source>
        <strain evidence="3">MY3</strain>
    </source>
</reference>
<gene>
    <name evidence="2" type="primary">gatA_2</name>
    <name evidence="2" type="ORF">NMY3_03242</name>
</gene>
<dbReference type="EMBL" id="CP012850">
    <property type="protein sequence ID" value="ALI37427.1"/>
    <property type="molecule type" value="Genomic_DNA"/>
</dbReference>
<protein>
    <submittedName>
        <fullName evidence="2">Glutamyl-tRNA(Gln) amidotransferase subunit A</fullName>
        <ecNumber evidence="2">6.3.5.-</ecNumber>
    </submittedName>
</protein>